<name>A0A0N4XBD0_HAEPC</name>
<dbReference type="InterPro" id="IPR011598">
    <property type="entry name" value="bHLH_dom"/>
</dbReference>
<dbReference type="GO" id="GO:0000981">
    <property type="term" value="F:DNA-binding transcription factor activity, RNA polymerase II-specific"/>
    <property type="evidence" value="ECO:0007669"/>
    <property type="project" value="TreeGrafter"/>
</dbReference>
<dbReference type="Gene3D" id="3.30.450.20">
    <property type="entry name" value="PAS domain"/>
    <property type="match status" value="1"/>
</dbReference>
<dbReference type="PANTHER" id="PTHR23043:SF17">
    <property type="entry name" value="PROTEIN SIMILAR"/>
    <property type="match status" value="1"/>
</dbReference>
<organism evidence="5">
    <name type="scientific">Haemonchus placei</name>
    <name type="common">Barber's pole worm</name>
    <dbReference type="NCBI Taxonomy" id="6290"/>
    <lineage>
        <taxon>Eukaryota</taxon>
        <taxon>Metazoa</taxon>
        <taxon>Ecdysozoa</taxon>
        <taxon>Nematoda</taxon>
        <taxon>Chromadorea</taxon>
        <taxon>Rhabditida</taxon>
        <taxon>Rhabditina</taxon>
        <taxon>Rhabditomorpha</taxon>
        <taxon>Strongyloidea</taxon>
        <taxon>Trichostrongylidae</taxon>
        <taxon>Haemonchus</taxon>
    </lineage>
</organism>
<evidence type="ECO:0000256" key="1">
    <source>
        <dbReference type="ARBA" id="ARBA00023015"/>
    </source>
</evidence>
<dbReference type="OMA" id="KMHFDIF"/>
<keyword evidence="1" id="KW-0805">Transcription regulation</keyword>
<keyword evidence="2" id="KW-0804">Transcription</keyword>
<dbReference type="PROSITE" id="PS50888">
    <property type="entry name" value="BHLH"/>
    <property type="match status" value="1"/>
</dbReference>
<dbReference type="PANTHER" id="PTHR23043">
    <property type="entry name" value="HYPOXIA-INDUCIBLE FACTOR 1 ALPHA"/>
    <property type="match status" value="1"/>
</dbReference>
<dbReference type="InterPro" id="IPR000014">
    <property type="entry name" value="PAS"/>
</dbReference>
<dbReference type="GO" id="GO:0046983">
    <property type="term" value="F:protein dimerization activity"/>
    <property type="evidence" value="ECO:0007669"/>
    <property type="project" value="InterPro"/>
</dbReference>
<dbReference type="CDD" id="cd00130">
    <property type="entry name" value="PAS"/>
    <property type="match status" value="1"/>
</dbReference>
<dbReference type="AlphaFoldDB" id="A0A0N4XBD0"/>
<reference evidence="5" key="1">
    <citation type="submission" date="2017-02" db="UniProtKB">
        <authorList>
            <consortium name="WormBaseParasite"/>
        </authorList>
    </citation>
    <scope>IDENTIFICATION</scope>
</reference>
<evidence type="ECO:0000256" key="3">
    <source>
        <dbReference type="ARBA" id="ARBA00023242"/>
    </source>
</evidence>
<sequence>LFPVLCGPNRTLAQHRRLLENDEFSNLARELPLARAITGQHIDKTTMIRLALSYIKLHKVIPSVTPSIFDYDHYWASNLLEVRLRRINQTWLHSSFSILQLMDCFLMVLDPEGDVLYVSETISIYLGLSQNICSELPRSSSGEWCHIVFQVDMTGNSIAEYIHPEDWSQFHLCPWKIGNDLLPLKVFCSSCMWSDMCSVRVKSSLTKRANKKDSLRASPGFKVSFPFSLTAAKSWFHLLPSQMFLCQDSCVQVLRMDMTFYGGCRLIVCSPLPSPILSSVSIRPTSFVITTAIDLSIIYVDSRSNLDVAYQLNTCRSTIAEEIFGEHQRCTASGLKGVSFYSIVHVEDAEIVRRMHIEEFEAKNVKFLIDAVKSVSQKK</sequence>
<evidence type="ECO:0000256" key="2">
    <source>
        <dbReference type="ARBA" id="ARBA00023163"/>
    </source>
</evidence>
<accession>A0A0N4XBD0</accession>
<protein>
    <submittedName>
        <fullName evidence="5">BHLH domain-containing protein</fullName>
    </submittedName>
</protein>
<feature type="domain" description="BHLH" evidence="4">
    <location>
        <begin position="4"/>
        <end position="58"/>
    </location>
</feature>
<evidence type="ECO:0000259" key="4">
    <source>
        <dbReference type="PROSITE" id="PS50888"/>
    </source>
</evidence>
<proteinExistence type="predicted"/>
<evidence type="ECO:0000313" key="5">
    <source>
        <dbReference type="WBParaSite" id="HPLM_0002167501-mRNA-1"/>
    </source>
</evidence>
<keyword evidence="3" id="KW-0539">Nucleus</keyword>
<dbReference type="CDD" id="cd11391">
    <property type="entry name" value="bHLH_PAS"/>
    <property type="match status" value="1"/>
</dbReference>
<dbReference type="GO" id="GO:0010557">
    <property type="term" value="P:positive regulation of macromolecule biosynthetic process"/>
    <property type="evidence" value="ECO:0007669"/>
    <property type="project" value="UniProtKB-ARBA"/>
</dbReference>
<dbReference type="GO" id="GO:0000977">
    <property type="term" value="F:RNA polymerase II transcription regulatory region sequence-specific DNA binding"/>
    <property type="evidence" value="ECO:0007669"/>
    <property type="project" value="TreeGrafter"/>
</dbReference>
<dbReference type="WBParaSite" id="HPLM_0002167501-mRNA-1">
    <property type="protein sequence ID" value="HPLM_0002167501-mRNA-1"/>
    <property type="gene ID" value="HPLM_0002167501"/>
</dbReference>